<dbReference type="InterPro" id="IPR006390">
    <property type="entry name" value="DHP_synth_dom"/>
</dbReference>
<evidence type="ECO:0000256" key="11">
    <source>
        <dbReference type="ARBA" id="ARBA00030193"/>
    </source>
</evidence>
<accession>A0A1I3J3L0</accession>
<reference evidence="15" key="1">
    <citation type="submission" date="2016-10" db="EMBL/GenBank/DDBJ databases">
        <authorList>
            <person name="Varghese N."/>
            <person name="Submissions S."/>
        </authorList>
    </citation>
    <scope>NUCLEOTIDE SEQUENCE [LARGE SCALE GENOMIC DNA]</scope>
    <source>
        <strain evidence="15">DSM 26471</strain>
    </source>
</reference>
<keyword evidence="7 12" id="KW-0808">Transferase</keyword>
<keyword evidence="10 12" id="KW-0289">Folate biosynthesis</keyword>
<organism evidence="14 15">
    <name type="scientific">Celeribacter neptunius</name>
    <dbReference type="NCBI Taxonomy" id="588602"/>
    <lineage>
        <taxon>Bacteria</taxon>
        <taxon>Pseudomonadati</taxon>
        <taxon>Pseudomonadota</taxon>
        <taxon>Alphaproteobacteria</taxon>
        <taxon>Rhodobacterales</taxon>
        <taxon>Roseobacteraceae</taxon>
        <taxon>Celeribacter</taxon>
    </lineage>
</organism>
<dbReference type="RefSeq" id="WP_090055896.1">
    <property type="nucleotide sequence ID" value="NZ_FORH01000001.1"/>
</dbReference>
<name>A0A1I3J3L0_9RHOB</name>
<evidence type="ECO:0000256" key="5">
    <source>
        <dbReference type="ARBA" id="ARBA00012458"/>
    </source>
</evidence>
<dbReference type="PANTHER" id="PTHR20941">
    <property type="entry name" value="FOLATE SYNTHESIS PROTEINS"/>
    <property type="match status" value="1"/>
</dbReference>
<dbReference type="GO" id="GO:0046656">
    <property type="term" value="P:folic acid biosynthetic process"/>
    <property type="evidence" value="ECO:0007669"/>
    <property type="project" value="UniProtKB-KW"/>
</dbReference>
<proteinExistence type="inferred from homology"/>
<evidence type="ECO:0000256" key="10">
    <source>
        <dbReference type="ARBA" id="ARBA00022909"/>
    </source>
</evidence>
<comment type="pathway">
    <text evidence="3 12">Cofactor biosynthesis; tetrahydrofolate biosynthesis; 7,8-dihydrofolate from 2-amino-4-hydroxy-6-hydroxymethyl-7,8-dihydropteridine diphosphate and 4-aminobenzoate: step 1/2.</text>
</comment>
<protein>
    <recommendedName>
        <fullName evidence="6 12">Dihydropteroate synthase</fullName>
        <shortName evidence="12">DHPS</shortName>
        <ecNumber evidence="5 12">2.5.1.15</ecNumber>
    </recommendedName>
    <alternativeName>
        <fullName evidence="11 12">Dihydropteroate pyrophosphorylase</fullName>
    </alternativeName>
</protein>
<evidence type="ECO:0000259" key="13">
    <source>
        <dbReference type="PROSITE" id="PS50972"/>
    </source>
</evidence>
<keyword evidence="9 12" id="KW-0460">Magnesium</keyword>
<evidence type="ECO:0000313" key="14">
    <source>
        <dbReference type="EMBL" id="SFI54763.1"/>
    </source>
</evidence>
<dbReference type="InterPro" id="IPR011005">
    <property type="entry name" value="Dihydropteroate_synth-like_sf"/>
</dbReference>
<comment type="function">
    <text evidence="12">Catalyzes the condensation of para-aminobenzoate (pABA) with 6-hydroxymethyl-7,8-dihydropterin diphosphate (DHPt-PP) to form 7,8-dihydropteroate (H2Pte), the immediate precursor of folate derivatives.</text>
</comment>
<dbReference type="PROSITE" id="PS00792">
    <property type="entry name" value="DHPS_1"/>
    <property type="match status" value="1"/>
</dbReference>
<dbReference type="EC" id="2.5.1.15" evidence="5 12"/>
<dbReference type="OrthoDB" id="9811744at2"/>
<evidence type="ECO:0000256" key="6">
    <source>
        <dbReference type="ARBA" id="ARBA00016919"/>
    </source>
</evidence>
<dbReference type="PROSITE" id="PS00793">
    <property type="entry name" value="DHPS_2"/>
    <property type="match status" value="1"/>
</dbReference>
<dbReference type="FunFam" id="3.20.20.20:FF:000006">
    <property type="entry name" value="Dihydropteroate synthase"/>
    <property type="match status" value="1"/>
</dbReference>
<dbReference type="Pfam" id="PF00809">
    <property type="entry name" value="Pterin_bind"/>
    <property type="match status" value="1"/>
</dbReference>
<evidence type="ECO:0000256" key="9">
    <source>
        <dbReference type="ARBA" id="ARBA00022842"/>
    </source>
</evidence>
<dbReference type="EMBL" id="FORH01000001">
    <property type="protein sequence ID" value="SFI54763.1"/>
    <property type="molecule type" value="Genomic_DNA"/>
</dbReference>
<dbReference type="SUPFAM" id="SSF51717">
    <property type="entry name" value="Dihydropteroate synthetase-like"/>
    <property type="match status" value="1"/>
</dbReference>
<comment type="cofactor">
    <cofactor evidence="2 12">
        <name>Mg(2+)</name>
        <dbReference type="ChEBI" id="CHEBI:18420"/>
    </cofactor>
</comment>
<keyword evidence="8 12" id="KW-0479">Metal-binding</keyword>
<dbReference type="GO" id="GO:0046654">
    <property type="term" value="P:tetrahydrofolate biosynthetic process"/>
    <property type="evidence" value="ECO:0007669"/>
    <property type="project" value="UniProtKB-UniPathway"/>
</dbReference>
<dbReference type="GO" id="GO:0005829">
    <property type="term" value="C:cytosol"/>
    <property type="evidence" value="ECO:0007669"/>
    <property type="project" value="TreeGrafter"/>
</dbReference>
<dbReference type="STRING" id="588602.SAMN04487991_0224"/>
<feature type="domain" description="Pterin-binding" evidence="13">
    <location>
        <begin position="74"/>
        <end position="328"/>
    </location>
</feature>
<keyword evidence="15" id="KW-1185">Reference proteome</keyword>
<dbReference type="Proteomes" id="UP000199630">
    <property type="component" value="Unassembled WGS sequence"/>
</dbReference>
<evidence type="ECO:0000256" key="2">
    <source>
        <dbReference type="ARBA" id="ARBA00001946"/>
    </source>
</evidence>
<comment type="catalytic activity">
    <reaction evidence="1">
        <text>(7,8-dihydropterin-6-yl)methyl diphosphate + 4-aminobenzoate = 7,8-dihydropteroate + diphosphate</text>
        <dbReference type="Rhea" id="RHEA:19949"/>
        <dbReference type="ChEBI" id="CHEBI:17836"/>
        <dbReference type="ChEBI" id="CHEBI:17839"/>
        <dbReference type="ChEBI" id="CHEBI:33019"/>
        <dbReference type="ChEBI" id="CHEBI:72950"/>
        <dbReference type="EC" id="2.5.1.15"/>
    </reaction>
</comment>
<evidence type="ECO:0000256" key="1">
    <source>
        <dbReference type="ARBA" id="ARBA00000012"/>
    </source>
</evidence>
<dbReference type="CDD" id="cd00739">
    <property type="entry name" value="DHPS"/>
    <property type="match status" value="1"/>
</dbReference>
<evidence type="ECO:0000256" key="12">
    <source>
        <dbReference type="RuleBase" id="RU361205"/>
    </source>
</evidence>
<comment type="similarity">
    <text evidence="4 12">Belongs to the DHPS family.</text>
</comment>
<evidence type="ECO:0000256" key="3">
    <source>
        <dbReference type="ARBA" id="ARBA00004763"/>
    </source>
</evidence>
<dbReference type="GO" id="GO:0046872">
    <property type="term" value="F:metal ion binding"/>
    <property type="evidence" value="ECO:0007669"/>
    <property type="project" value="UniProtKB-KW"/>
</dbReference>
<dbReference type="NCBIfam" id="TIGR01496">
    <property type="entry name" value="DHPS"/>
    <property type="match status" value="1"/>
</dbReference>
<dbReference type="InterPro" id="IPR000489">
    <property type="entry name" value="Pterin-binding_dom"/>
</dbReference>
<dbReference type="Gene3D" id="3.20.20.20">
    <property type="entry name" value="Dihydropteroate synthase-like"/>
    <property type="match status" value="1"/>
</dbReference>
<dbReference type="GO" id="GO:0004156">
    <property type="term" value="F:dihydropteroate synthase activity"/>
    <property type="evidence" value="ECO:0007669"/>
    <property type="project" value="UniProtKB-EC"/>
</dbReference>
<sequence length="348" mass="37168">MLRKPYYRPIPQFDTARPEGALSLAGGWCWFTHVERLSRSGPPEVLPVSELPETLRARLTQPRAEIAGMDLSRPNLMGILNVTPDSFSDGGDFSERDAALSAAREMIALGVGIIDIGGESTRPGATYVPVDTEINRTAPVIAAIRGESDVPISIDTRKAPVAEAALEAGASLVNDVYAFTHDPEVMRVVANSDAPVCLMHAQGDPEDMQHDPHYDDVLLDVYDFLEVRIAVAEAAGIPRSRILVDPGIGFGKSQAHNLALLQRMSLFHSLGCGVLLGISRKGFIGRIGQASEAKDRAPGSIAVTLAGLAQGIQVHRVHDVAEMKQALALWQAVTEQVVTGQAGTGDMA</sequence>
<dbReference type="UniPathway" id="UPA00077">
    <property type="reaction ID" value="UER00156"/>
</dbReference>
<dbReference type="PROSITE" id="PS50972">
    <property type="entry name" value="PTERIN_BINDING"/>
    <property type="match status" value="1"/>
</dbReference>
<evidence type="ECO:0000256" key="8">
    <source>
        <dbReference type="ARBA" id="ARBA00022723"/>
    </source>
</evidence>
<dbReference type="InterPro" id="IPR045031">
    <property type="entry name" value="DHP_synth-like"/>
</dbReference>
<evidence type="ECO:0000256" key="4">
    <source>
        <dbReference type="ARBA" id="ARBA00009503"/>
    </source>
</evidence>
<dbReference type="AlphaFoldDB" id="A0A1I3J3L0"/>
<evidence type="ECO:0000313" key="15">
    <source>
        <dbReference type="Proteomes" id="UP000199630"/>
    </source>
</evidence>
<gene>
    <name evidence="14" type="ORF">SAMN04487991_0224</name>
</gene>
<evidence type="ECO:0000256" key="7">
    <source>
        <dbReference type="ARBA" id="ARBA00022679"/>
    </source>
</evidence>
<dbReference type="PANTHER" id="PTHR20941:SF1">
    <property type="entry name" value="FOLIC ACID SYNTHESIS PROTEIN FOL1"/>
    <property type="match status" value="1"/>
</dbReference>